<reference evidence="7 8" key="1">
    <citation type="submission" date="2020-08" db="EMBL/GenBank/DDBJ databases">
        <title>Sequencing the genomes of 1000 actinobacteria strains.</title>
        <authorList>
            <person name="Klenk H.-P."/>
        </authorList>
    </citation>
    <scope>NUCLEOTIDE SEQUENCE [LARGE SCALE GENOMIC DNA]</scope>
    <source>
        <strain evidence="7 8">DSM 43582</strain>
    </source>
</reference>
<organism evidence="7 8">
    <name type="scientific">Nocardia transvalensis</name>
    <dbReference type="NCBI Taxonomy" id="37333"/>
    <lineage>
        <taxon>Bacteria</taxon>
        <taxon>Bacillati</taxon>
        <taxon>Actinomycetota</taxon>
        <taxon>Actinomycetes</taxon>
        <taxon>Mycobacteriales</taxon>
        <taxon>Nocardiaceae</taxon>
        <taxon>Nocardia</taxon>
    </lineage>
</organism>
<accession>A0A7W9PHV8</accession>
<keyword evidence="4 7" id="KW-0503">Monooxygenase</keyword>
<evidence type="ECO:0000313" key="7">
    <source>
        <dbReference type="EMBL" id="MBB5916003.1"/>
    </source>
</evidence>
<feature type="domain" description="Luciferase-like" evidence="6">
    <location>
        <begin position="50"/>
        <end position="338"/>
    </location>
</feature>
<evidence type="ECO:0000256" key="3">
    <source>
        <dbReference type="ARBA" id="ARBA00023002"/>
    </source>
</evidence>
<evidence type="ECO:0000259" key="6">
    <source>
        <dbReference type="Pfam" id="PF00296"/>
    </source>
</evidence>
<keyword evidence="3 7" id="KW-0560">Oxidoreductase</keyword>
<sequence>MSGGHAETSAPEFLWRLPTRGDGRRADPGLRHRGGFGAPAPAGPATDVRPGRFGPFDDLHQIVHAAELSGLDGVLAPYDPHGEESWIVAGGALRATRHSRVVVEFQPAFGTPVYAAKMSATLQRLSRGRLGWRLAVDTDAAEARARGDRVGGDDRYARAAEFLTVARGVWNADPVAAAGFRGTGFDYAGEYFDVVDGGFRGILSGLPFPEIQLTGDSDAALRLSAEHGDVHVFTETVEGPGRSLTALRDRANRAGRTVRAALELPIIARETESEAWARVDRQWRELHPSGPDAQAWRIGDDRWAGFADLGYPQAIGLVGSYEQVARKLREYVAAGVDTFVLSGHPHIEEVHRAGEHLLFHADPAGRTLRAQEAPA</sequence>
<evidence type="ECO:0000256" key="5">
    <source>
        <dbReference type="SAM" id="MobiDB-lite"/>
    </source>
</evidence>
<dbReference type="SUPFAM" id="SSF51679">
    <property type="entry name" value="Bacterial luciferase-like"/>
    <property type="match status" value="1"/>
</dbReference>
<dbReference type="InterPro" id="IPR011251">
    <property type="entry name" value="Luciferase-like_dom"/>
</dbReference>
<evidence type="ECO:0000256" key="1">
    <source>
        <dbReference type="ARBA" id="ARBA00022630"/>
    </source>
</evidence>
<dbReference type="InterPro" id="IPR036661">
    <property type="entry name" value="Luciferase-like_sf"/>
</dbReference>
<dbReference type="PANTHER" id="PTHR42847">
    <property type="entry name" value="ALKANESULFONATE MONOOXYGENASE"/>
    <property type="match status" value="1"/>
</dbReference>
<dbReference type="GO" id="GO:0008726">
    <property type="term" value="F:alkanesulfonate monooxygenase activity"/>
    <property type="evidence" value="ECO:0007669"/>
    <property type="project" value="UniProtKB-EC"/>
</dbReference>
<evidence type="ECO:0000256" key="4">
    <source>
        <dbReference type="ARBA" id="ARBA00023033"/>
    </source>
</evidence>
<protein>
    <submittedName>
        <fullName evidence="7">Alkanesulfonate monooxygenase</fullName>
        <ecNumber evidence="7">1.14.14.5</ecNumber>
    </submittedName>
</protein>
<dbReference type="EMBL" id="JACHIT010000002">
    <property type="protein sequence ID" value="MBB5916003.1"/>
    <property type="molecule type" value="Genomic_DNA"/>
</dbReference>
<keyword evidence="1" id="KW-0285">Flavoprotein</keyword>
<dbReference type="RefSeq" id="WP_184782263.1">
    <property type="nucleotide sequence ID" value="NZ_JACHIT010000002.1"/>
</dbReference>
<dbReference type="PANTHER" id="PTHR42847:SF4">
    <property type="entry name" value="ALKANESULFONATE MONOOXYGENASE-RELATED"/>
    <property type="match status" value="1"/>
</dbReference>
<name>A0A7W9PHV8_9NOCA</name>
<dbReference type="InterPro" id="IPR050172">
    <property type="entry name" value="SsuD_RutA_monooxygenase"/>
</dbReference>
<proteinExistence type="predicted"/>
<feature type="compositionally biased region" description="Basic and acidic residues" evidence="5">
    <location>
        <begin position="19"/>
        <end position="30"/>
    </location>
</feature>
<comment type="caution">
    <text evidence="7">The sequence shown here is derived from an EMBL/GenBank/DDBJ whole genome shotgun (WGS) entry which is preliminary data.</text>
</comment>
<dbReference type="AlphaFoldDB" id="A0A7W9PHV8"/>
<dbReference type="Gene3D" id="3.20.20.30">
    <property type="entry name" value="Luciferase-like domain"/>
    <property type="match status" value="1"/>
</dbReference>
<dbReference type="Pfam" id="PF00296">
    <property type="entry name" value="Bac_luciferase"/>
    <property type="match status" value="1"/>
</dbReference>
<feature type="region of interest" description="Disordered" evidence="5">
    <location>
        <begin position="1"/>
        <end position="45"/>
    </location>
</feature>
<keyword evidence="8" id="KW-1185">Reference proteome</keyword>
<dbReference type="GO" id="GO:0046306">
    <property type="term" value="P:alkanesulfonate catabolic process"/>
    <property type="evidence" value="ECO:0007669"/>
    <property type="project" value="TreeGrafter"/>
</dbReference>
<gene>
    <name evidence="7" type="ORF">BJY24_004915</name>
</gene>
<dbReference type="EC" id="1.14.14.5" evidence="7"/>
<evidence type="ECO:0000313" key="8">
    <source>
        <dbReference type="Proteomes" id="UP000540412"/>
    </source>
</evidence>
<keyword evidence="2" id="KW-0288">FMN</keyword>
<evidence type="ECO:0000256" key="2">
    <source>
        <dbReference type="ARBA" id="ARBA00022643"/>
    </source>
</evidence>
<dbReference type="Proteomes" id="UP000540412">
    <property type="component" value="Unassembled WGS sequence"/>
</dbReference>